<evidence type="ECO:0008006" key="6">
    <source>
        <dbReference type="Google" id="ProtNLM"/>
    </source>
</evidence>
<feature type="domain" description="Protein kinase" evidence="2">
    <location>
        <begin position="1"/>
        <end position="245"/>
    </location>
</feature>
<accession>I1CD98</accession>
<dbReference type="Gene3D" id="1.10.1540.10">
    <property type="entry name" value="BEACH domain"/>
    <property type="match status" value="1"/>
</dbReference>
<evidence type="ECO:0000259" key="3">
    <source>
        <dbReference type="PROSITE" id="PS50197"/>
    </source>
</evidence>
<reference evidence="4 5" key="1">
    <citation type="journal article" date="2009" name="PLoS Genet.">
        <title>Genomic analysis of the basal lineage fungus Rhizopus oryzae reveals a whole-genome duplication.</title>
        <authorList>
            <person name="Ma L.-J."/>
            <person name="Ibrahim A.S."/>
            <person name="Skory C."/>
            <person name="Grabherr M.G."/>
            <person name="Burger G."/>
            <person name="Butler M."/>
            <person name="Elias M."/>
            <person name="Idnurm A."/>
            <person name="Lang B.F."/>
            <person name="Sone T."/>
            <person name="Abe A."/>
            <person name="Calvo S.E."/>
            <person name="Corrochano L.M."/>
            <person name="Engels R."/>
            <person name="Fu J."/>
            <person name="Hansberg W."/>
            <person name="Kim J.-M."/>
            <person name="Kodira C.D."/>
            <person name="Koehrsen M.J."/>
            <person name="Liu B."/>
            <person name="Miranda-Saavedra D."/>
            <person name="O'Leary S."/>
            <person name="Ortiz-Castellanos L."/>
            <person name="Poulter R."/>
            <person name="Rodriguez-Romero J."/>
            <person name="Ruiz-Herrera J."/>
            <person name="Shen Y.-Q."/>
            <person name="Zeng Q."/>
            <person name="Galagan J."/>
            <person name="Birren B.W."/>
            <person name="Cuomo C.A."/>
            <person name="Wickes B.L."/>
        </authorList>
    </citation>
    <scope>NUCLEOTIDE SEQUENCE [LARGE SCALE GENOMIC DNA]</scope>
    <source>
        <strain evidence="5">RA 99-880 / ATCC MYA-4621 / FGSC 9543 / NRRL 43880</strain>
    </source>
</reference>
<organism evidence="4 5">
    <name type="scientific">Rhizopus delemar (strain RA 99-880 / ATCC MYA-4621 / FGSC 9543 / NRRL 43880)</name>
    <name type="common">Mucormycosis agent</name>
    <name type="synonym">Rhizopus arrhizus var. delemar</name>
    <dbReference type="NCBI Taxonomy" id="246409"/>
    <lineage>
        <taxon>Eukaryota</taxon>
        <taxon>Fungi</taxon>
        <taxon>Fungi incertae sedis</taxon>
        <taxon>Mucoromycota</taxon>
        <taxon>Mucoromycotina</taxon>
        <taxon>Mucoromycetes</taxon>
        <taxon>Mucorales</taxon>
        <taxon>Mucorineae</taxon>
        <taxon>Rhizopodaceae</taxon>
        <taxon>Rhizopus</taxon>
    </lineage>
</organism>
<dbReference type="InterPro" id="IPR016024">
    <property type="entry name" value="ARM-type_fold"/>
</dbReference>
<dbReference type="GO" id="GO:0004672">
    <property type="term" value="F:protein kinase activity"/>
    <property type="evidence" value="ECO:0007669"/>
    <property type="project" value="InterPro"/>
</dbReference>
<sequence>MLWPKCNWFKKVQENTTHIFLEKKHFVNNDQEINDTCNSNLSDVFALIETDTAYYILSSYRGTTLQDLLTYNPGVLNSNLVRGFVTYQLLRVIASLHSRGIMHGNLKASNILVDENLWVQVTGIECEPNVLDFGVPEEPLVIQWVKGNISNYSYLMALNYLAGRREGDPNFHPILPWITDFSGNSVQDGWRNFTHTKFRINKGDEQLDFTFNGPVPHHITDILSDITYYVYQARRTPIPVLCQFVRSKYEPNEYPSSMQRLYQWTPDECIPEFYTDPTIFKSIHPDMPDLQIPKWASSPEDFICKHAQALESEYVSANLHHWIDLTFGHDLTGKGAEDAKNVALPLLAGQNSFMKHGIIQLFKDKHPQRGCNWSKGKKDLLQSVTAEGGVIEKDQVKNVIRSRAIKQANYHLETMTASTAGLLSSSLPSTANNNISAAALSITNRDRTPSVHSTASSIDTSRSLPTSFTEPLVSSLRNEPIRMPVSMCDNYFIEDLEHYENLAAFSAKYKSHVHELYVNPVYPDPPHRYSIDPTEKLDVPLGVFSISPNIRKVIDALKSENWEDRPTAKSILSASFPVMGLCNLNYSFPFASAIPDMYEFLAAFHQAEWSRRLYLADKWIDCICELKDERIISMFEAIRPNIPKDLFDQKTIFEFVKRLGITKFLQQMLPCYLEAVTVHEDTMTEASKRTAEMAAQSLIHICSLLGPILTSKHIIRQLVKIILRDNQDRTLLIKSMVRIIGEFGTTFTAVQYAYLISLIDPYRSNLTLRNTRAICCILVLLEELLPYMLKEAVVTELKSGFISTLYLLLEPLSNDDTEISQDQFRLRLTLSMKTIDYLVKVSEKLTTQDWDTTVSKRKVFNN</sequence>
<dbReference type="eggNOG" id="KOG1786">
    <property type="taxonomic scope" value="Eukaryota"/>
</dbReference>
<evidence type="ECO:0000313" key="5">
    <source>
        <dbReference type="Proteomes" id="UP000009138"/>
    </source>
</evidence>
<evidence type="ECO:0000313" key="4">
    <source>
        <dbReference type="EMBL" id="EIE86428.1"/>
    </source>
</evidence>
<feature type="domain" description="BEACH" evidence="3">
    <location>
        <begin position="289"/>
        <end position="388"/>
    </location>
</feature>
<dbReference type="InterPro" id="IPR000409">
    <property type="entry name" value="BEACH_dom"/>
</dbReference>
<evidence type="ECO:0000256" key="1">
    <source>
        <dbReference type="ARBA" id="ARBA00022574"/>
    </source>
</evidence>
<dbReference type="SMART" id="SM01026">
    <property type="entry name" value="Beach"/>
    <property type="match status" value="1"/>
</dbReference>
<dbReference type="OrthoDB" id="26681at2759"/>
<gene>
    <name evidence="4" type="ORF">RO3G_11139</name>
</gene>
<dbReference type="Pfam" id="PF00069">
    <property type="entry name" value="Pkinase"/>
    <property type="match status" value="1"/>
</dbReference>
<dbReference type="CDD" id="cd06071">
    <property type="entry name" value="Beach"/>
    <property type="match status" value="1"/>
</dbReference>
<dbReference type="PROSITE" id="PS50011">
    <property type="entry name" value="PROTEIN_KINASE_DOM"/>
    <property type="match status" value="1"/>
</dbReference>
<dbReference type="GO" id="GO:0005524">
    <property type="term" value="F:ATP binding"/>
    <property type="evidence" value="ECO:0007669"/>
    <property type="project" value="InterPro"/>
</dbReference>
<dbReference type="VEuPathDB" id="FungiDB:RO3G_11139"/>
<dbReference type="SUPFAM" id="SSF81837">
    <property type="entry name" value="BEACH domain"/>
    <property type="match status" value="1"/>
</dbReference>
<evidence type="ECO:0000259" key="2">
    <source>
        <dbReference type="PROSITE" id="PS50011"/>
    </source>
</evidence>
<dbReference type="AlphaFoldDB" id="I1CD98"/>
<keyword evidence="1" id="KW-0853">WD repeat</keyword>
<proteinExistence type="predicted"/>
<dbReference type="STRING" id="246409.I1CD98"/>
<dbReference type="InterPro" id="IPR011009">
    <property type="entry name" value="Kinase-like_dom_sf"/>
</dbReference>
<dbReference type="PANTHER" id="PTHR46866">
    <property type="entry name" value="GH12955P"/>
    <property type="match status" value="1"/>
</dbReference>
<dbReference type="EMBL" id="CH476740">
    <property type="protein sequence ID" value="EIE86428.1"/>
    <property type="molecule type" value="Genomic_DNA"/>
</dbReference>
<dbReference type="InterPro" id="IPR036372">
    <property type="entry name" value="BEACH_dom_sf"/>
</dbReference>
<dbReference type="InParanoid" id="I1CD98"/>
<dbReference type="Proteomes" id="UP000009138">
    <property type="component" value="Unassembled WGS sequence"/>
</dbReference>
<dbReference type="OMA" id="CYLESIA"/>
<dbReference type="Pfam" id="PF02138">
    <property type="entry name" value="Beach"/>
    <property type="match status" value="1"/>
</dbReference>
<keyword evidence="5" id="KW-1185">Reference proteome</keyword>
<dbReference type="RefSeq" id="XP_067521824.1">
    <property type="nucleotide sequence ID" value="XM_067665723.1"/>
</dbReference>
<protein>
    <recommendedName>
        <fullName evidence="6">BEACH domain-containing protein</fullName>
    </recommendedName>
</protein>
<dbReference type="GeneID" id="93618104"/>
<dbReference type="SUPFAM" id="SSF48371">
    <property type="entry name" value="ARM repeat"/>
    <property type="match status" value="1"/>
</dbReference>
<dbReference type="Gene3D" id="1.10.510.10">
    <property type="entry name" value="Transferase(Phosphotransferase) domain 1"/>
    <property type="match status" value="1"/>
</dbReference>
<dbReference type="InterPro" id="IPR000719">
    <property type="entry name" value="Prot_kinase_dom"/>
</dbReference>
<dbReference type="PANTHER" id="PTHR46866:SF1">
    <property type="entry name" value="GH12955P"/>
    <property type="match status" value="1"/>
</dbReference>
<name>I1CD98_RHIO9</name>
<dbReference type="SUPFAM" id="SSF56112">
    <property type="entry name" value="Protein kinase-like (PK-like)"/>
    <property type="match status" value="1"/>
</dbReference>
<dbReference type="PROSITE" id="PS50197">
    <property type="entry name" value="BEACH"/>
    <property type="match status" value="1"/>
</dbReference>